<reference evidence="12 13" key="1">
    <citation type="journal article" date="2017" name="Curr. Biol.">
        <title>Genome architecture and evolution of a unichromosomal asexual nematode.</title>
        <authorList>
            <person name="Fradin H."/>
            <person name="Zegar C."/>
            <person name="Gutwein M."/>
            <person name="Lucas J."/>
            <person name="Kovtun M."/>
            <person name="Corcoran D."/>
            <person name="Baugh L.R."/>
            <person name="Kiontke K."/>
            <person name="Gunsalus K."/>
            <person name="Fitch D.H."/>
            <person name="Piano F."/>
        </authorList>
    </citation>
    <scope>NUCLEOTIDE SEQUENCE [LARGE SCALE GENOMIC DNA]</scope>
    <source>
        <strain evidence="12">PF1309</strain>
    </source>
</reference>
<dbReference type="Proteomes" id="UP000218231">
    <property type="component" value="Unassembled WGS sequence"/>
</dbReference>
<dbReference type="GO" id="GO:0005634">
    <property type="term" value="C:nucleus"/>
    <property type="evidence" value="ECO:0007669"/>
    <property type="project" value="TreeGrafter"/>
</dbReference>
<comment type="subcellular location">
    <subcellularLocation>
        <location evidence="1">Cell projection</location>
        <location evidence="1">Neuron projection</location>
    </subcellularLocation>
    <subcellularLocation>
        <location evidence="2">Cytoplasm</location>
    </subcellularLocation>
</comment>
<comment type="similarity">
    <text evidence="3">Belongs to the PTEN phosphatase protein family.</text>
</comment>
<organism evidence="12 13">
    <name type="scientific">Diploscapter pachys</name>
    <dbReference type="NCBI Taxonomy" id="2018661"/>
    <lineage>
        <taxon>Eukaryota</taxon>
        <taxon>Metazoa</taxon>
        <taxon>Ecdysozoa</taxon>
        <taxon>Nematoda</taxon>
        <taxon>Chromadorea</taxon>
        <taxon>Rhabditida</taxon>
        <taxon>Rhabditina</taxon>
        <taxon>Rhabditomorpha</taxon>
        <taxon>Rhabditoidea</taxon>
        <taxon>Rhabditidae</taxon>
        <taxon>Diploscapter</taxon>
    </lineage>
</organism>
<evidence type="ECO:0000256" key="9">
    <source>
        <dbReference type="SAM" id="MobiDB-lite"/>
    </source>
</evidence>
<evidence type="ECO:0000256" key="6">
    <source>
        <dbReference type="ARBA" id="ARBA00022912"/>
    </source>
</evidence>
<dbReference type="OrthoDB" id="16692at2759"/>
<dbReference type="GO" id="GO:0005829">
    <property type="term" value="C:cytosol"/>
    <property type="evidence" value="ECO:0007669"/>
    <property type="project" value="TreeGrafter"/>
</dbReference>
<dbReference type="SMART" id="SM01326">
    <property type="entry name" value="PTEN_C2"/>
    <property type="match status" value="1"/>
</dbReference>
<feature type="region of interest" description="Disordered" evidence="9">
    <location>
        <begin position="758"/>
        <end position="833"/>
    </location>
</feature>
<dbReference type="GO" id="GO:0050793">
    <property type="term" value="P:regulation of developmental process"/>
    <property type="evidence" value="ECO:0007669"/>
    <property type="project" value="UniProtKB-ARBA"/>
</dbReference>
<feature type="region of interest" description="Disordered" evidence="9">
    <location>
        <begin position="324"/>
        <end position="432"/>
    </location>
</feature>
<dbReference type="GO" id="GO:0005886">
    <property type="term" value="C:plasma membrane"/>
    <property type="evidence" value="ECO:0007669"/>
    <property type="project" value="TreeGrafter"/>
</dbReference>
<keyword evidence="4" id="KW-0963">Cytoplasm</keyword>
<keyword evidence="8" id="KW-0966">Cell projection</keyword>
<dbReference type="GO" id="GO:0043491">
    <property type="term" value="P:phosphatidylinositol 3-kinase/protein kinase B signal transduction"/>
    <property type="evidence" value="ECO:0007669"/>
    <property type="project" value="TreeGrafter"/>
</dbReference>
<dbReference type="PANTHER" id="PTHR12305">
    <property type="entry name" value="PHOSPHATASE WITH HOMOLOGY TO TENSIN"/>
    <property type="match status" value="1"/>
</dbReference>
<evidence type="ECO:0000256" key="1">
    <source>
        <dbReference type="ARBA" id="ARBA00004487"/>
    </source>
</evidence>
<accession>A0A2A2JKS5</accession>
<dbReference type="PROSITE" id="PS50056">
    <property type="entry name" value="TYR_PHOSPHATASE_2"/>
    <property type="match status" value="1"/>
</dbReference>
<evidence type="ECO:0000313" key="12">
    <source>
        <dbReference type="EMBL" id="PAV62350.1"/>
    </source>
</evidence>
<dbReference type="PANTHER" id="PTHR12305:SF81">
    <property type="entry name" value="PHOSPHATIDYLINOSITOL 3,4,5-TRISPHOSPHATE 3-PHOSPHATASE AND DUAL-SPECIFICITY PROTEIN PHOSPHATASE PTEN"/>
    <property type="match status" value="1"/>
</dbReference>
<dbReference type="InterPro" id="IPR000387">
    <property type="entry name" value="Tyr_Pase_dom"/>
</dbReference>
<gene>
    <name evidence="12" type="ORF">WR25_16738</name>
</gene>
<dbReference type="InterPro" id="IPR051281">
    <property type="entry name" value="Dual-spec_lipid-protein_phosph"/>
</dbReference>
<dbReference type="InterPro" id="IPR029021">
    <property type="entry name" value="Prot-tyrosine_phosphatase-like"/>
</dbReference>
<feature type="compositionally biased region" description="Pro residues" evidence="9">
    <location>
        <begin position="824"/>
        <end position="833"/>
    </location>
</feature>
<comment type="caution">
    <text evidence="12">The sequence shown here is derived from an EMBL/GenBank/DDBJ whole genome shotgun (WGS) entry which is preliminary data.</text>
</comment>
<dbReference type="InterPro" id="IPR014020">
    <property type="entry name" value="Tensin_C2-dom"/>
</dbReference>
<keyword evidence="6" id="KW-0904">Protein phosphatase</keyword>
<dbReference type="PROSITE" id="PS51181">
    <property type="entry name" value="PPASE_TENSIN"/>
    <property type="match status" value="1"/>
</dbReference>
<dbReference type="Gene3D" id="3.90.190.10">
    <property type="entry name" value="Protein tyrosine phosphatase superfamily"/>
    <property type="match status" value="1"/>
</dbReference>
<protein>
    <submittedName>
        <fullName evidence="12">Uncharacterized protein</fullName>
    </submittedName>
</protein>
<feature type="domain" description="Tyrosine specific protein phosphatases" evidence="10">
    <location>
        <begin position="68"/>
        <end position="139"/>
    </location>
</feature>
<evidence type="ECO:0000256" key="7">
    <source>
        <dbReference type="ARBA" id="ARBA00023098"/>
    </source>
</evidence>
<dbReference type="STRING" id="2018661.A0A2A2JKS5"/>
<evidence type="ECO:0000256" key="3">
    <source>
        <dbReference type="ARBA" id="ARBA00007881"/>
    </source>
</evidence>
<evidence type="ECO:0000256" key="5">
    <source>
        <dbReference type="ARBA" id="ARBA00022801"/>
    </source>
</evidence>
<keyword evidence="7" id="KW-0443">Lipid metabolism</keyword>
<dbReference type="InterPro" id="IPR016130">
    <property type="entry name" value="Tyr_Pase_AS"/>
</dbReference>
<name>A0A2A2JKS5_9BILA</name>
<dbReference type="Pfam" id="PF22785">
    <property type="entry name" value="Tc-R-P"/>
    <property type="match status" value="1"/>
</dbReference>
<feature type="compositionally biased region" description="Basic and acidic residues" evidence="9">
    <location>
        <begin position="388"/>
        <end position="400"/>
    </location>
</feature>
<dbReference type="InterPro" id="IPR045101">
    <property type="entry name" value="PTP_PTEN"/>
</dbReference>
<dbReference type="PROSITE" id="PS00383">
    <property type="entry name" value="TYR_PHOSPHATASE_1"/>
    <property type="match status" value="1"/>
</dbReference>
<feature type="compositionally biased region" description="Basic residues" evidence="9">
    <location>
        <begin position="405"/>
        <end position="414"/>
    </location>
</feature>
<dbReference type="SMART" id="SM00404">
    <property type="entry name" value="PTPc_motif"/>
    <property type="match status" value="1"/>
</dbReference>
<sequence>MGYPADTKEAIYRNSMKHTQQFLEQHHAGHYKVFNLRGQYVYDTSKFHHRVVSFEMTDHHPPRLELMAPFCREVHEYLEADPRNIVAVHCKAGKGRTGVMICAYLVYIKFYESPRQNMDYYSIVRTRNNKGVTIPSQRRYVYYFSHLRNHQLNYMPLRIELVGIYLEKPPKLKNFSAALSKNALNIRVANGDVDVFLGENMNITSEQWAAEEAAWYGNVVSNGPDSYDPEDPQNERKNVISRRAWGWTVPSHQRVFLEGDVRIDVYTKNSFGFGKFQIKNDRTKVGHIWMNTMFACPGFCGGAYKHGDEAHPYPEGATTIAERRPQHRPKAGSASLPNSPPSSPKSRPSGGPAARAPSFDARKSARTPPKLHINRAVKKLAEASSRNSEPHIGRNHDDRINSGAKSKKEKKGKKSSTTSGASFGQNSREWDKDLELMRPPGLDRHCPSETLKGIYGEKEPPRVKIEKMLKEAHTGGLIEDVYNQRRLSVPHEGEPVPAAPIGRPNADGPNMLIRQPDEHVQIYSILEIDRAFKNPSLDPGLKLIVVTRCVSADNMADKRLADTFLKVTHQKQEEKDKNNQAKVAARKSKIQVSSEPIEIGNTWNTSATCIGSQGGCSPAPISGGAIPSTLSDGAYRNDPRSNDPYMCRFFHRQREDSLSAYPNNSYRCPFQYPENAASGNGHASPIDADLNRFCSHPTSPMVDDEVVFSCGDPSGNCNQLTNHSGRLAASFTADWSSIGVPTSRSELSELDIEVRSYHPDDTNWNHSESSRSSSSSDGCAAPTSTPSALPAPVAPSSSPGSSSSLPPMGGSVGSVSPSPRNAQAPPPQFASRA</sequence>
<dbReference type="EMBL" id="LIAE01010374">
    <property type="protein sequence ID" value="PAV62350.1"/>
    <property type="molecule type" value="Genomic_DNA"/>
</dbReference>
<dbReference type="GO" id="GO:0048870">
    <property type="term" value="P:cell motility"/>
    <property type="evidence" value="ECO:0007669"/>
    <property type="project" value="TreeGrafter"/>
</dbReference>
<dbReference type="GO" id="GO:0051896">
    <property type="term" value="P:regulation of phosphatidylinositol 3-kinase/protein kinase B signal transduction"/>
    <property type="evidence" value="ECO:0007669"/>
    <property type="project" value="TreeGrafter"/>
</dbReference>
<dbReference type="SUPFAM" id="SSF52799">
    <property type="entry name" value="(Phosphotyrosine protein) phosphatases II"/>
    <property type="match status" value="1"/>
</dbReference>
<evidence type="ECO:0000256" key="8">
    <source>
        <dbReference type="ARBA" id="ARBA00023273"/>
    </source>
</evidence>
<evidence type="ECO:0000313" key="13">
    <source>
        <dbReference type="Proteomes" id="UP000218231"/>
    </source>
</evidence>
<evidence type="ECO:0000256" key="2">
    <source>
        <dbReference type="ARBA" id="ARBA00004496"/>
    </source>
</evidence>
<evidence type="ECO:0000256" key="4">
    <source>
        <dbReference type="ARBA" id="ARBA00022490"/>
    </source>
</evidence>
<dbReference type="GO" id="GO:0046856">
    <property type="term" value="P:phosphatidylinositol dephosphorylation"/>
    <property type="evidence" value="ECO:0007669"/>
    <property type="project" value="TreeGrafter"/>
</dbReference>
<evidence type="ECO:0000259" key="11">
    <source>
        <dbReference type="PROSITE" id="PS51181"/>
    </source>
</evidence>
<dbReference type="CDD" id="cd14509">
    <property type="entry name" value="PTP_PTEN"/>
    <property type="match status" value="1"/>
</dbReference>
<keyword evidence="5" id="KW-0378">Hydrolase</keyword>
<dbReference type="GO" id="GO:0008285">
    <property type="term" value="P:negative regulation of cell population proliferation"/>
    <property type="evidence" value="ECO:0007669"/>
    <property type="project" value="TreeGrafter"/>
</dbReference>
<dbReference type="GO" id="GO:0016314">
    <property type="term" value="F:phosphatidylinositol-3,4,5-trisphosphate 3-phosphatase activity"/>
    <property type="evidence" value="ECO:0007669"/>
    <property type="project" value="TreeGrafter"/>
</dbReference>
<dbReference type="GO" id="GO:0004725">
    <property type="term" value="F:protein tyrosine phosphatase activity"/>
    <property type="evidence" value="ECO:0007669"/>
    <property type="project" value="TreeGrafter"/>
</dbReference>
<dbReference type="GO" id="GO:0043005">
    <property type="term" value="C:neuron projection"/>
    <property type="evidence" value="ECO:0007669"/>
    <property type="project" value="UniProtKB-SubCell"/>
</dbReference>
<proteinExistence type="inferred from homology"/>
<dbReference type="AlphaFoldDB" id="A0A2A2JKS5"/>
<feature type="compositionally biased region" description="Low complexity" evidence="9">
    <location>
        <begin position="770"/>
        <end position="819"/>
    </location>
</feature>
<evidence type="ECO:0000259" key="10">
    <source>
        <dbReference type="PROSITE" id="PS50056"/>
    </source>
</evidence>
<dbReference type="InterPro" id="IPR029023">
    <property type="entry name" value="Tensin_phosphatase"/>
</dbReference>
<dbReference type="InterPro" id="IPR003595">
    <property type="entry name" value="Tyr_Pase_cat"/>
</dbReference>
<feature type="domain" description="Phosphatase tensin-type" evidence="11">
    <location>
        <begin position="1"/>
        <end position="151"/>
    </location>
</feature>
<keyword evidence="13" id="KW-1185">Reference proteome</keyword>
<feature type="compositionally biased region" description="Low complexity" evidence="9">
    <location>
        <begin position="344"/>
        <end position="354"/>
    </location>
</feature>